<comment type="caution">
    <text evidence="1">The sequence shown here is derived from an EMBL/GenBank/DDBJ whole genome shotgun (WGS) entry which is preliminary data.</text>
</comment>
<dbReference type="AlphaFoldDB" id="U4QYA8"/>
<gene>
    <name evidence="1" type="ORF">L323_18865</name>
</gene>
<organism evidence="1 2">
    <name type="scientific">Ruminiclostridium papyrosolvens C7</name>
    <dbReference type="NCBI Taxonomy" id="1330534"/>
    <lineage>
        <taxon>Bacteria</taxon>
        <taxon>Bacillati</taxon>
        <taxon>Bacillota</taxon>
        <taxon>Clostridia</taxon>
        <taxon>Eubacteriales</taxon>
        <taxon>Oscillospiraceae</taxon>
        <taxon>Ruminiclostridium</taxon>
    </lineage>
</organism>
<accession>U4QYA8</accession>
<dbReference type="RefSeq" id="WP_020817141.1">
    <property type="nucleotide sequence ID" value="NZ_ATAY01000094.1"/>
</dbReference>
<dbReference type="EMBL" id="ATAY01000094">
    <property type="protein sequence ID" value="EPR08147.1"/>
    <property type="molecule type" value="Genomic_DNA"/>
</dbReference>
<sequence>MEIHDLSRFTKYSSCNKEIHVKLQREITTYLNYSLPLCAILWDRKKENWTYEHFTQLYCIKDKNDYLWLDYLEDILFPQDVSDYIFIPSDDLKNENDIIFLIKEKVSLCNCLMIFLDKYYISNSRNYLKRHDIFQAFIYGYDDVSNEFLGIGFQDNNTFDYLHYSYSDVSEAYTSCRNGYESSPIWVRLYACVLIKVKNLGEEHKCNFTKIISDMKNYVSSIGYESDLRYEIKVCRGTNATYGINVIKEVIDHLKRLLDDTWTIDYRHIHLLYEHKRLMKKRIEFLGQIYGFNDDKFSKSLSIYTSIEKSFETAKAIYMKSILAQTNYKSIYGCLKNADTIKKIISIYENEIHREEEILSYIIYRCSNG</sequence>
<evidence type="ECO:0000313" key="1">
    <source>
        <dbReference type="EMBL" id="EPR08147.1"/>
    </source>
</evidence>
<reference evidence="1 2" key="1">
    <citation type="journal article" date="2013" name="Genome Announc.">
        <title>Draft Genome Sequence of the Cellulolytic Bacterium Clostridium papyrosolvens C7 (ATCC 700395).</title>
        <authorList>
            <person name="Zepeda V."/>
            <person name="Dassa B."/>
            <person name="Borovok I."/>
            <person name="Lamed R."/>
            <person name="Bayer E.A."/>
            <person name="Cate J.H."/>
        </authorList>
    </citation>
    <scope>NUCLEOTIDE SEQUENCE [LARGE SCALE GENOMIC DNA]</scope>
    <source>
        <strain evidence="1 2">C7</strain>
    </source>
</reference>
<dbReference type="PATRIC" id="fig|1330534.3.peg.3747"/>
<proteinExistence type="predicted"/>
<protein>
    <submittedName>
        <fullName evidence="1">Uncharacterized protein</fullName>
    </submittedName>
</protein>
<name>U4QYA8_9FIRM</name>
<dbReference type="STRING" id="1330534.L323_18865"/>
<dbReference type="Proteomes" id="UP000016860">
    <property type="component" value="Unassembled WGS sequence"/>
</dbReference>
<evidence type="ECO:0000313" key="2">
    <source>
        <dbReference type="Proteomes" id="UP000016860"/>
    </source>
</evidence>